<reference evidence="1 2" key="1">
    <citation type="submission" date="2022-11" db="EMBL/GenBank/DDBJ databases">
        <title>Desulfobotulus tamanensis H1 sp. nov. - anaerobic, alkaliphilic, sulphate reducing bacterium isolated from terrestrial mud volcano.</title>
        <authorList>
            <person name="Frolova A."/>
            <person name="Merkel A.Y."/>
            <person name="Slobodkin A.I."/>
        </authorList>
    </citation>
    <scope>NUCLEOTIDE SEQUENCE [LARGE SCALE GENOMIC DNA]</scope>
    <source>
        <strain evidence="1 2">H1</strain>
    </source>
</reference>
<keyword evidence="2" id="KW-1185">Reference proteome</keyword>
<dbReference type="Proteomes" id="UP001209681">
    <property type="component" value="Unassembled WGS sequence"/>
</dbReference>
<dbReference type="RefSeq" id="WP_265425169.1">
    <property type="nucleotide sequence ID" value="NZ_JAPFPW010000010.1"/>
</dbReference>
<gene>
    <name evidence="1" type="ORF">OOT00_09650</name>
</gene>
<sequence length="63" mass="7130">MISFPLLCMGLAARVWVAGGIILTLKASYRAEFLQSKKNQREAIAHKLQIYHQSSMALDLFYS</sequence>
<comment type="caution">
    <text evidence="1">The sequence shown here is derived from an EMBL/GenBank/DDBJ whole genome shotgun (WGS) entry which is preliminary data.</text>
</comment>
<evidence type="ECO:0000313" key="2">
    <source>
        <dbReference type="Proteomes" id="UP001209681"/>
    </source>
</evidence>
<organism evidence="1 2">
    <name type="scientific">Desulfobotulus pelophilus</name>
    <dbReference type="NCBI Taxonomy" id="2823377"/>
    <lineage>
        <taxon>Bacteria</taxon>
        <taxon>Pseudomonadati</taxon>
        <taxon>Thermodesulfobacteriota</taxon>
        <taxon>Desulfobacteria</taxon>
        <taxon>Desulfobacterales</taxon>
        <taxon>Desulfobacteraceae</taxon>
        <taxon>Desulfobotulus</taxon>
    </lineage>
</organism>
<dbReference type="EMBL" id="JAPFPW010000010">
    <property type="protein sequence ID" value="MCW7754250.1"/>
    <property type="molecule type" value="Genomic_DNA"/>
</dbReference>
<evidence type="ECO:0000313" key="1">
    <source>
        <dbReference type="EMBL" id="MCW7754250.1"/>
    </source>
</evidence>
<accession>A0ABT3N9V9</accession>
<proteinExistence type="predicted"/>
<protein>
    <submittedName>
        <fullName evidence="1">Uncharacterized protein</fullName>
    </submittedName>
</protein>
<name>A0ABT3N9V9_9BACT</name>